<reference evidence="2 3" key="1">
    <citation type="journal article" date="2019" name="Int. J. Syst. Evol. Microbiol.">
        <title>The Global Catalogue of Microorganisms (GCM) 10K type strain sequencing project: providing services to taxonomists for standard genome sequencing and annotation.</title>
        <authorList>
            <consortium name="The Broad Institute Genomics Platform"/>
            <consortium name="The Broad Institute Genome Sequencing Center for Infectious Disease"/>
            <person name="Wu L."/>
            <person name="Ma J."/>
        </authorList>
    </citation>
    <scope>NUCLEOTIDE SEQUENCE [LARGE SCALE GENOMIC DNA]</scope>
    <source>
        <strain evidence="2 3">JCM 14303</strain>
    </source>
</reference>
<accession>A0ABN2AUA3</accession>
<proteinExistence type="predicted"/>
<dbReference type="PANTHER" id="PTHR33164">
    <property type="entry name" value="TRANSCRIPTIONAL REGULATOR, MARR FAMILY"/>
    <property type="match status" value="1"/>
</dbReference>
<dbReference type="PANTHER" id="PTHR33164:SF99">
    <property type="entry name" value="MARR FAMILY REGULATORY PROTEIN"/>
    <property type="match status" value="1"/>
</dbReference>
<dbReference type="PRINTS" id="PR00598">
    <property type="entry name" value="HTHMARR"/>
</dbReference>
<keyword evidence="3" id="KW-1185">Reference proteome</keyword>
<dbReference type="Gene3D" id="1.10.10.10">
    <property type="entry name" value="Winged helix-like DNA-binding domain superfamily/Winged helix DNA-binding domain"/>
    <property type="match status" value="1"/>
</dbReference>
<evidence type="ECO:0000313" key="2">
    <source>
        <dbReference type="EMBL" id="GAA1525256.1"/>
    </source>
</evidence>
<comment type="caution">
    <text evidence="2">The sequence shown here is derived from an EMBL/GenBank/DDBJ whole genome shotgun (WGS) entry which is preliminary data.</text>
</comment>
<dbReference type="Proteomes" id="UP001500363">
    <property type="component" value="Unassembled WGS sequence"/>
</dbReference>
<evidence type="ECO:0000313" key="3">
    <source>
        <dbReference type="Proteomes" id="UP001500363"/>
    </source>
</evidence>
<name>A0ABN2AUA3_9ACTN</name>
<feature type="domain" description="HTH marR-type" evidence="1">
    <location>
        <begin position="10"/>
        <end position="148"/>
    </location>
</feature>
<organism evidence="2 3">
    <name type="scientific">Kribbella lupini</name>
    <dbReference type="NCBI Taxonomy" id="291602"/>
    <lineage>
        <taxon>Bacteria</taxon>
        <taxon>Bacillati</taxon>
        <taxon>Actinomycetota</taxon>
        <taxon>Actinomycetes</taxon>
        <taxon>Propionibacteriales</taxon>
        <taxon>Kribbellaceae</taxon>
        <taxon>Kribbella</taxon>
    </lineage>
</organism>
<sequence length="156" mass="17469">MAEDVRWLNADELQGWMALAAMLFKLPGALDFQLQRDSGLNHFEYTVLAALSESPGRSRRMSDLAGEANGTLSRLSHVVKRLESRGFVHRRPYEEDGRITVATLTDEGYAYLVEAAPGHVEMVRKYVIDALTPEQLEQLRVISEQILAKVDPGKPC</sequence>
<dbReference type="InterPro" id="IPR036390">
    <property type="entry name" value="WH_DNA-bd_sf"/>
</dbReference>
<dbReference type="SUPFAM" id="SSF46785">
    <property type="entry name" value="Winged helix' DNA-binding domain"/>
    <property type="match status" value="1"/>
</dbReference>
<evidence type="ECO:0000259" key="1">
    <source>
        <dbReference type="PROSITE" id="PS50995"/>
    </source>
</evidence>
<dbReference type="RefSeq" id="WP_344174152.1">
    <property type="nucleotide sequence ID" value="NZ_BAAANC010000002.1"/>
</dbReference>
<gene>
    <name evidence="2" type="ORF">GCM10009741_28480</name>
</gene>
<dbReference type="EMBL" id="BAAANC010000002">
    <property type="protein sequence ID" value="GAA1525256.1"/>
    <property type="molecule type" value="Genomic_DNA"/>
</dbReference>
<dbReference type="Pfam" id="PF01047">
    <property type="entry name" value="MarR"/>
    <property type="match status" value="1"/>
</dbReference>
<dbReference type="InterPro" id="IPR000835">
    <property type="entry name" value="HTH_MarR-typ"/>
</dbReference>
<dbReference type="PROSITE" id="PS50995">
    <property type="entry name" value="HTH_MARR_2"/>
    <property type="match status" value="1"/>
</dbReference>
<protein>
    <submittedName>
        <fullName evidence="2">MarR family transcriptional regulator</fullName>
    </submittedName>
</protein>
<dbReference type="SMART" id="SM00347">
    <property type="entry name" value="HTH_MARR"/>
    <property type="match status" value="1"/>
</dbReference>
<dbReference type="InterPro" id="IPR036388">
    <property type="entry name" value="WH-like_DNA-bd_sf"/>
</dbReference>
<dbReference type="InterPro" id="IPR039422">
    <property type="entry name" value="MarR/SlyA-like"/>
</dbReference>